<dbReference type="EMBL" id="MBFU01000353">
    <property type="protein sequence ID" value="PWA00198.1"/>
    <property type="molecule type" value="Genomic_DNA"/>
</dbReference>
<feature type="region of interest" description="Disordered" evidence="1">
    <location>
        <begin position="144"/>
        <end position="175"/>
    </location>
</feature>
<sequence length="480" mass="53451">MVYFSTDTTPLSCHIVDLNRNNGFTLNQPASNFVSKSYGHHRVRLAMYQNLFCSCSHQDIACAGCGNVVGYYTQMPYITCLCRHLNVYQQLKNHDWIFYQEDTVSTPRTTPRTTPKNEPLKWKRLISLNRSGFIHSGNQIGSFEHQGLESSDSQQTDTTEIRNTESNQTQLSQEYSYSGYNEERNGVRTDSFFDSGIQEQGADSNSGLERVNSPNIYVQNILPIYQSIQTRVERIGSGEFVPPINTHSIPRNFETIENEISTQESPESYINTMNYTIGTGSSDQFSSVSSNESISEPNVNLTRDTFTGAISVPSNYRQEIPTSNSSDSQSYQESSPLQNSPNVPQNIRNGSGSNVLGTLVQLNTENQIQTNQISLNIISNPPTIRRLHSNADSGYMSFNHDFSDVEEETSAGTNNVSRVVSAASGNLGLSSNIQTFGSVSNELDGNAISSEYYIHLGSEFDPYYAESEEETSLSDDSEFI</sequence>
<feature type="region of interest" description="Disordered" evidence="1">
    <location>
        <begin position="310"/>
        <end position="352"/>
    </location>
</feature>
<dbReference type="Pfam" id="PF14976">
    <property type="entry name" value="YPEH2ZP"/>
    <property type="match status" value="1"/>
</dbReference>
<evidence type="ECO:0000256" key="1">
    <source>
        <dbReference type="SAM" id="MobiDB-lite"/>
    </source>
</evidence>
<feature type="compositionally biased region" description="Polar residues" evidence="1">
    <location>
        <begin position="312"/>
        <end position="322"/>
    </location>
</feature>
<dbReference type="InterPro" id="IPR026768">
    <property type="entry name" value="YPEH2ZP"/>
</dbReference>
<evidence type="ECO:0000313" key="3">
    <source>
        <dbReference type="Proteomes" id="UP000245591"/>
    </source>
</evidence>
<gene>
    <name evidence="2" type="ORF">BB558_003754</name>
</gene>
<organism evidence="2 3">
    <name type="scientific">Smittium angustum</name>
    <dbReference type="NCBI Taxonomy" id="133377"/>
    <lineage>
        <taxon>Eukaryota</taxon>
        <taxon>Fungi</taxon>
        <taxon>Fungi incertae sedis</taxon>
        <taxon>Zoopagomycota</taxon>
        <taxon>Kickxellomycotina</taxon>
        <taxon>Harpellomycetes</taxon>
        <taxon>Harpellales</taxon>
        <taxon>Legeriomycetaceae</taxon>
        <taxon>Smittium</taxon>
    </lineage>
</organism>
<protein>
    <recommendedName>
        <fullName evidence="4">Yippee domain-containing protein</fullName>
    </recommendedName>
</protein>
<feature type="compositionally biased region" description="Polar residues" evidence="1">
    <location>
        <begin position="164"/>
        <end position="175"/>
    </location>
</feature>
<feature type="compositionally biased region" description="Polar residues" evidence="1">
    <location>
        <begin position="148"/>
        <end position="158"/>
    </location>
</feature>
<evidence type="ECO:0008006" key="4">
    <source>
        <dbReference type="Google" id="ProtNLM"/>
    </source>
</evidence>
<feature type="compositionally biased region" description="Low complexity" evidence="1">
    <location>
        <begin position="323"/>
        <end position="335"/>
    </location>
</feature>
<feature type="compositionally biased region" description="Polar residues" evidence="1">
    <location>
        <begin position="336"/>
        <end position="352"/>
    </location>
</feature>
<accession>A0A2U1J586</accession>
<keyword evidence="3" id="KW-1185">Reference proteome</keyword>
<dbReference type="AlphaFoldDB" id="A0A2U1J586"/>
<dbReference type="Proteomes" id="UP000245591">
    <property type="component" value="Unassembled WGS sequence"/>
</dbReference>
<comment type="caution">
    <text evidence="2">The sequence shown here is derived from an EMBL/GenBank/DDBJ whole genome shotgun (WGS) entry which is preliminary data.</text>
</comment>
<proteinExistence type="predicted"/>
<name>A0A2U1J586_SMIAN</name>
<evidence type="ECO:0000313" key="2">
    <source>
        <dbReference type="EMBL" id="PWA00198.1"/>
    </source>
</evidence>
<reference evidence="2 3" key="1">
    <citation type="journal article" date="2018" name="MBio">
        <title>Comparative Genomics Reveals the Core Gene Toolbox for the Fungus-Insect Symbiosis.</title>
        <authorList>
            <person name="Wang Y."/>
            <person name="Stata M."/>
            <person name="Wang W."/>
            <person name="Stajich J.E."/>
            <person name="White M.M."/>
            <person name="Moncalvo J.M."/>
        </authorList>
    </citation>
    <scope>NUCLEOTIDE SEQUENCE [LARGE SCALE GENOMIC DNA]</scope>
    <source>
        <strain evidence="2 3">AUS-126-30</strain>
    </source>
</reference>